<evidence type="ECO:0000313" key="1">
    <source>
        <dbReference type="EMBL" id="MBD1426708.1"/>
    </source>
</evidence>
<comment type="caution">
    <text evidence="1">The sequence shown here is derived from an EMBL/GenBank/DDBJ whole genome shotgun (WGS) entry which is preliminary data.</text>
</comment>
<dbReference type="InterPro" id="IPR024476">
    <property type="entry name" value="DUF3861"/>
</dbReference>
<keyword evidence="2" id="KW-1185">Reference proteome</keyword>
<dbReference type="RefSeq" id="WP_190309845.1">
    <property type="nucleotide sequence ID" value="NZ_JACNYK010000003.1"/>
</dbReference>
<evidence type="ECO:0000313" key="2">
    <source>
        <dbReference type="Proteomes" id="UP000606494"/>
    </source>
</evidence>
<dbReference type="Gene3D" id="3.10.20.850">
    <property type="entry name" value="Protein of unknown function DUF3861"/>
    <property type="match status" value="1"/>
</dbReference>
<dbReference type="Proteomes" id="UP000606494">
    <property type="component" value="Unassembled WGS sequence"/>
</dbReference>
<dbReference type="InterPro" id="IPR038194">
    <property type="entry name" value="DUF3861_sf"/>
</dbReference>
<gene>
    <name evidence="1" type="ORF">H8B17_14040</name>
</gene>
<dbReference type="Pfam" id="PF12977">
    <property type="entry name" value="DUF3861"/>
    <property type="match status" value="1"/>
</dbReference>
<accession>A0ABR7Y5X3</accession>
<reference evidence="1 2" key="1">
    <citation type="submission" date="2020-08" db="EMBL/GenBank/DDBJ databases">
        <title>Sphingobacterium sp. DN00404 isolated from aquaculture water.</title>
        <authorList>
            <person name="Zhang M."/>
        </authorList>
    </citation>
    <scope>NUCLEOTIDE SEQUENCE [LARGE SCALE GENOMIC DNA]</scope>
    <source>
        <strain evidence="1 2">KCTC 32294</strain>
    </source>
</reference>
<organism evidence="1 2">
    <name type="scientific">Sphingobacterium arenae</name>
    <dbReference type="NCBI Taxonomy" id="1280598"/>
    <lineage>
        <taxon>Bacteria</taxon>
        <taxon>Pseudomonadati</taxon>
        <taxon>Bacteroidota</taxon>
        <taxon>Sphingobacteriia</taxon>
        <taxon>Sphingobacteriales</taxon>
        <taxon>Sphingobacteriaceae</taxon>
        <taxon>Sphingobacterium</taxon>
    </lineage>
</organism>
<protein>
    <submittedName>
        <fullName evidence="1">DUF3861 domain-containing protein</fullName>
    </submittedName>
</protein>
<proteinExistence type="predicted"/>
<dbReference type="EMBL" id="JACNYK010000003">
    <property type="protein sequence ID" value="MBD1426708.1"/>
    <property type="molecule type" value="Genomic_DNA"/>
</dbReference>
<sequence length="98" mass="11627">MNKRAHEYEVTFNYLKDNKGEVVDKEPIRFPFNNHDNIYKILDVLTEKKLFEDDNQTVQFAIGLKLLGDVVMKNKDKELFSELQPAFVEFMKKLKSKE</sequence>
<name>A0ABR7Y5X3_9SPHI</name>